<dbReference type="PANTHER" id="PTHR15588">
    <property type="entry name" value="LSM1"/>
    <property type="match status" value="1"/>
</dbReference>
<sequence>MFFWPRGLLTRACAGFTTQQNMDSVFLEHAVRSSLVDFLERRVQCVLRDGAILIGNLISFDQFYNLVLARAVKRIVVDKQFAEEPVGLYIVRGENVATLSELSVDRDDHVQTLLKRISMKRIRQAQEAKALQAHSRSGRRPTSIADQE</sequence>
<organism evidence="6">
    <name type="scientific">Spongospora subterranea</name>
    <dbReference type="NCBI Taxonomy" id="70186"/>
    <lineage>
        <taxon>Eukaryota</taxon>
        <taxon>Sar</taxon>
        <taxon>Rhizaria</taxon>
        <taxon>Endomyxa</taxon>
        <taxon>Phytomyxea</taxon>
        <taxon>Plasmodiophorida</taxon>
        <taxon>Plasmodiophoridae</taxon>
        <taxon>Spongospora</taxon>
    </lineage>
</organism>
<dbReference type="Pfam" id="PF01423">
    <property type="entry name" value="LSM"/>
    <property type="match status" value="1"/>
</dbReference>
<comment type="subunit">
    <text evidence="4">LSm subunits form a heteromer with a donut shape.</text>
</comment>
<evidence type="ECO:0000256" key="2">
    <source>
        <dbReference type="ARBA" id="ARBA00022884"/>
    </source>
</evidence>
<dbReference type="Gene3D" id="2.30.30.100">
    <property type="match status" value="1"/>
</dbReference>
<keyword evidence="2 4" id="KW-0694">RNA-binding</keyword>
<comment type="subcellular location">
    <subcellularLocation>
        <location evidence="4">Cytoplasm</location>
    </subcellularLocation>
    <subcellularLocation>
        <location evidence="4">Cytoplasm</location>
        <location evidence="4">P-body</location>
    </subcellularLocation>
</comment>
<gene>
    <name evidence="4" type="primary">LSM1</name>
</gene>
<keyword evidence="4" id="KW-0507">mRNA processing</keyword>
<dbReference type="InterPro" id="IPR001163">
    <property type="entry name" value="Sm_dom_euk/arc"/>
</dbReference>
<evidence type="ECO:0000256" key="3">
    <source>
        <dbReference type="ARBA" id="ARBA00023274"/>
    </source>
</evidence>
<evidence type="ECO:0000256" key="4">
    <source>
        <dbReference type="RuleBase" id="RU365047"/>
    </source>
</evidence>
<dbReference type="GO" id="GO:1990904">
    <property type="term" value="C:ribonucleoprotein complex"/>
    <property type="evidence" value="ECO:0007669"/>
    <property type="project" value="UniProtKB-KW"/>
</dbReference>
<name>A0A0H5QLV0_9EUKA</name>
<dbReference type="EMBL" id="HACM01001879">
    <property type="protein sequence ID" value="CRZ02321.1"/>
    <property type="molecule type" value="Transcribed_RNA"/>
</dbReference>
<dbReference type="InterPro" id="IPR044642">
    <property type="entry name" value="PTHR15588"/>
</dbReference>
<dbReference type="GO" id="GO:1990726">
    <property type="term" value="C:Lsm1-7-Pat1 complex"/>
    <property type="evidence" value="ECO:0007669"/>
    <property type="project" value="TreeGrafter"/>
</dbReference>
<dbReference type="GO" id="GO:0003729">
    <property type="term" value="F:mRNA binding"/>
    <property type="evidence" value="ECO:0007669"/>
    <property type="project" value="TreeGrafter"/>
</dbReference>
<comment type="function">
    <text evidence="4">Probably involved with other LSm subunits in the general process of degradation of mRNAs.</text>
</comment>
<dbReference type="CDD" id="cd01728">
    <property type="entry name" value="LSm1"/>
    <property type="match status" value="1"/>
</dbReference>
<dbReference type="SMART" id="SM00651">
    <property type="entry name" value="Sm"/>
    <property type="match status" value="1"/>
</dbReference>
<accession>A0A0H5QLV0</accession>
<comment type="similarity">
    <text evidence="4">Belongs to the snRNP Sm proteins family.</text>
</comment>
<protein>
    <recommendedName>
        <fullName evidence="4">U6 snRNA-associated Sm-like protein LSm1</fullName>
    </recommendedName>
</protein>
<evidence type="ECO:0000256" key="1">
    <source>
        <dbReference type="ARBA" id="ARBA00022490"/>
    </source>
</evidence>
<dbReference type="GO" id="GO:0006397">
    <property type="term" value="P:mRNA processing"/>
    <property type="evidence" value="ECO:0007669"/>
    <property type="project" value="UniProtKB-UniRule"/>
</dbReference>
<evidence type="ECO:0000259" key="5">
    <source>
        <dbReference type="SMART" id="SM00651"/>
    </source>
</evidence>
<proteinExistence type="inferred from homology"/>
<dbReference type="AlphaFoldDB" id="A0A0H5QLV0"/>
<reference evidence="6" key="1">
    <citation type="submission" date="2015-04" db="EMBL/GenBank/DDBJ databases">
        <title>The genome sequence of the plant pathogenic Rhizarian Plasmodiophora brassicae reveals insights in its biotrophic life cycle and the origin of chitin synthesis.</title>
        <authorList>
            <person name="Schwelm A."/>
            <person name="Fogelqvist J."/>
            <person name="Knaust A."/>
            <person name="Julke S."/>
            <person name="Lilja T."/>
            <person name="Dhandapani V."/>
            <person name="Bonilla-Rosso G."/>
            <person name="Karlsson M."/>
            <person name="Shevchenko A."/>
            <person name="Choi S.R."/>
            <person name="Kim H.G."/>
            <person name="Park J.Y."/>
            <person name="Lim Y.P."/>
            <person name="Ludwig-Muller J."/>
            <person name="Dixelius C."/>
        </authorList>
    </citation>
    <scope>NUCLEOTIDE SEQUENCE</scope>
    <source>
        <tissue evidence="6">Potato root galls</tissue>
    </source>
</reference>
<evidence type="ECO:0000313" key="6">
    <source>
        <dbReference type="EMBL" id="CRZ02321.1"/>
    </source>
</evidence>
<dbReference type="GO" id="GO:0000932">
    <property type="term" value="C:P-body"/>
    <property type="evidence" value="ECO:0007669"/>
    <property type="project" value="UniProtKB-SubCell"/>
</dbReference>
<dbReference type="SUPFAM" id="SSF50182">
    <property type="entry name" value="Sm-like ribonucleoproteins"/>
    <property type="match status" value="1"/>
</dbReference>
<dbReference type="GO" id="GO:0000290">
    <property type="term" value="P:deadenylation-dependent decapping of nuclear-transcribed mRNA"/>
    <property type="evidence" value="ECO:0007669"/>
    <property type="project" value="TreeGrafter"/>
</dbReference>
<keyword evidence="3 4" id="KW-0687">Ribonucleoprotein</keyword>
<keyword evidence="1 4" id="KW-0963">Cytoplasm</keyword>
<feature type="domain" description="Sm" evidence="5">
    <location>
        <begin position="33"/>
        <end position="101"/>
    </location>
</feature>
<dbReference type="InterPro" id="IPR034104">
    <property type="entry name" value="Lsm1"/>
</dbReference>
<dbReference type="PANTHER" id="PTHR15588:SF8">
    <property type="entry name" value="U6 SNRNA-ASSOCIATED SM-LIKE PROTEIN LSM1"/>
    <property type="match status" value="1"/>
</dbReference>
<dbReference type="InterPro" id="IPR010920">
    <property type="entry name" value="LSM_dom_sf"/>
</dbReference>